<dbReference type="Gene3D" id="1.25.40.20">
    <property type="entry name" value="Ankyrin repeat-containing domain"/>
    <property type="match status" value="1"/>
</dbReference>
<dbReference type="Proteomes" id="UP000310189">
    <property type="component" value="Unassembled WGS sequence"/>
</dbReference>
<feature type="zinc finger region" description="C3H1-type" evidence="9">
    <location>
        <begin position="713"/>
        <end position="740"/>
    </location>
</feature>
<comment type="subcellular location">
    <subcellularLocation>
        <location evidence="1">Membrane</location>
        <topology evidence="1">Single-pass type IV membrane protein</topology>
    </subcellularLocation>
</comment>
<evidence type="ECO:0000256" key="7">
    <source>
        <dbReference type="ARBA" id="ARBA00023136"/>
    </source>
</evidence>
<dbReference type="InterPro" id="IPR002110">
    <property type="entry name" value="Ankyrin_rpt"/>
</dbReference>
<keyword evidence="6" id="KW-0175">Coiled coil</keyword>
<feature type="region of interest" description="Disordered" evidence="10">
    <location>
        <begin position="527"/>
        <end position="557"/>
    </location>
</feature>
<dbReference type="GO" id="GO:0000149">
    <property type="term" value="F:SNARE binding"/>
    <property type="evidence" value="ECO:0007669"/>
    <property type="project" value="TreeGrafter"/>
</dbReference>
<evidence type="ECO:0000313" key="14">
    <source>
        <dbReference type="Proteomes" id="UP000310189"/>
    </source>
</evidence>
<dbReference type="EMBL" id="SPNW01000032">
    <property type="protein sequence ID" value="TIA88896.1"/>
    <property type="molecule type" value="Genomic_DNA"/>
</dbReference>
<feature type="compositionally biased region" description="Low complexity" evidence="10">
    <location>
        <begin position="527"/>
        <end position="540"/>
    </location>
</feature>
<evidence type="ECO:0000313" key="13">
    <source>
        <dbReference type="EMBL" id="TIA88896.1"/>
    </source>
</evidence>
<feature type="compositionally biased region" description="Polar residues" evidence="10">
    <location>
        <begin position="637"/>
        <end position="647"/>
    </location>
</feature>
<dbReference type="GO" id="GO:0000139">
    <property type="term" value="C:Golgi membrane"/>
    <property type="evidence" value="ECO:0007669"/>
    <property type="project" value="TreeGrafter"/>
</dbReference>
<proteinExistence type="inferred from homology"/>
<gene>
    <name evidence="13" type="ORF">E3P99_02340</name>
</gene>
<dbReference type="PROSITE" id="PS50088">
    <property type="entry name" value="ANK_REPEAT"/>
    <property type="match status" value="1"/>
</dbReference>
<reference evidence="13 14" key="1">
    <citation type="submission" date="2019-03" db="EMBL/GenBank/DDBJ databases">
        <title>Sequencing 23 genomes of Wallemia ichthyophaga.</title>
        <authorList>
            <person name="Gostincar C."/>
        </authorList>
    </citation>
    <scope>NUCLEOTIDE SEQUENCE [LARGE SCALE GENOMIC DNA]</scope>
    <source>
        <strain evidence="13 14">EXF-5753</strain>
    </source>
</reference>
<dbReference type="InterPro" id="IPR045242">
    <property type="entry name" value="Syntaxin"/>
</dbReference>
<feature type="region of interest" description="Disordered" evidence="10">
    <location>
        <begin position="624"/>
        <end position="647"/>
    </location>
</feature>
<feature type="compositionally biased region" description="Acidic residues" evidence="10">
    <location>
        <begin position="95"/>
        <end position="117"/>
    </location>
</feature>
<dbReference type="InterPro" id="IPR010989">
    <property type="entry name" value="SNARE"/>
</dbReference>
<dbReference type="AlphaFoldDB" id="A0A4T0FPY0"/>
<keyword evidence="7" id="KW-0472">Membrane</keyword>
<dbReference type="GO" id="GO:0006906">
    <property type="term" value="P:vesicle fusion"/>
    <property type="evidence" value="ECO:0007669"/>
    <property type="project" value="TreeGrafter"/>
</dbReference>
<comment type="caution">
    <text evidence="13">The sequence shown here is derived from an EMBL/GenBank/DDBJ whole genome shotgun (WGS) entry which is preliminary data.</text>
</comment>
<dbReference type="GO" id="GO:0006886">
    <property type="term" value="P:intracellular protein transport"/>
    <property type="evidence" value="ECO:0007669"/>
    <property type="project" value="InterPro"/>
</dbReference>
<feature type="region of interest" description="Disordered" evidence="10">
    <location>
        <begin position="95"/>
        <end position="119"/>
    </location>
</feature>
<evidence type="ECO:0000259" key="12">
    <source>
        <dbReference type="PROSITE" id="PS50192"/>
    </source>
</evidence>
<dbReference type="GO" id="GO:0048278">
    <property type="term" value="P:vesicle docking"/>
    <property type="evidence" value="ECO:0007669"/>
    <property type="project" value="TreeGrafter"/>
</dbReference>
<dbReference type="PANTHER" id="PTHR19957:SF3">
    <property type="entry name" value="SYNTAXIN-5"/>
    <property type="match status" value="1"/>
</dbReference>
<evidence type="ECO:0000256" key="3">
    <source>
        <dbReference type="ARBA" id="ARBA00022448"/>
    </source>
</evidence>
<dbReference type="Pfam" id="PF05739">
    <property type="entry name" value="SNARE"/>
    <property type="match status" value="1"/>
</dbReference>
<evidence type="ECO:0000256" key="1">
    <source>
        <dbReference type="ARBA" id="ARBA00004211"/>
    </source>
</evidence>
<evidence type="ECO:0000256" key="10">
    <source>
        <dbReference type="SAM" id="MobiDB-lite"/>
    </source>
</evidence>
<sequence length="890" mass="99314">MIGTILRIEALTLNKYETSTMTIDKKSSSLRKHVLLKHSFRTLEEVKGVVMNQAQEEESTKTIVNRKRRSIPMLQIKHCDGKESDTVSNARQCDYYEEDDSDSESSEEEQDSDDDDFGTVNGVYSRGLRSLEFKLLIDNSNKNRSKAIASPNPSKAKSVFSSLAFKISSDIQSTTSKLHKLTQLINRKSLFDDKQLEINELTYIIKQDLSDLNTQINQLQSQFNNSNKHHQHHQHESNVVISLQNKLANTSFSFKDLLEIRTQNIKKSKQRSEKFQSLATTSQQPQQSDSPLYNNLNKQNTPTHRKKQRNSDVLALDLEDSVEQGGNYAGQQEQALMTNQNNYLQDRSSAIDTIESTITELGQIFSQLSSMVAIQGETVQRIDADVQDISDNVYGAQSELLKYYESIKSNRMLMFKLFGVIIIFVTHKEMLHEYVASNDLNQLQQAPVDKLELVDDNGLTPLALAAKVSNMQAVDILLSKNANPYAALAHASDPQMAQKLHASLQPPPFYPPPLQHFYPYPPPMDMHMYYPEDQSQQQQQPPQPPQSPFNAQIGTLPPPEVARNIPCRFYPGCRYGTECIFMHPQPAMYLPPPPQIAPQFEPIPQPQPQPFYQMPPQMVPPPFAPPIAPNSIPAEQAQAQPEDTASPVANQDDKVAAFQPQQPPPFMHPMMPQDPYMMPIAPRPPPMMMPNAQPFRNNRNLTRSASISKRGKDGQLPPCYFFPMGKCRNQDTCAFPHIIADGTDVRDPALRGTAPINSANSHRRQSSRSNNFENKRFSNGISQLNGNPQASFSGNKIPPSMPRAQAQAAASRTHSPAQRVPTQDDFPSLSSNVSSSSDNGNYSSVKDGQSTAQTTPSSSLVLNNITNSVSKEFQQQSFAAAASSTLAVGA</sequence>
<dbReference type="PROSITE" id="PS50192">
    <property type="entry name" value="T_SNARE"/>
    <property type="match status" value="1"/>
</dbReference>
<feature type="zinc finger region" description="C3H1-type" evidence="9">
    <location>
        <begin position="562"/>
        <end position="586"/>
    </location>
</feature>
<evidence type="ECO:0000256" key="5">
    <source>
        <dbReference type="ARBA" id="ARBA00022989"/>
    </source>
</evidence>
<keyword evidence="5" id="KW-1133">Transmembrane helix</keyword>
<feature type="repeat" description="ANK" evidence="8">
    <location>
        <begin position="457"/>
        <end position="483"/>
    </location>
</feature>
<feature type="region of interest" description="Disordered" evidence="10">
    <location>
        <begin position="269"/>
        <end position="311"/>
    </location>
</feature>
<organism evidence="13 14">
    <name type="scientific">Wallemia hederae</name>
    <dbReference type="NCBI Taxonomy" id="1540922"/>
    <lineage>
        <taxon>Eukaryota</taxon>
        <taxon>Fungi</taxon>
        <taxon>Dikarya</taxon>
        <taxon>Basidiomycota</taxon>
        <taxon>Wallemiomycotina</taxon>
        <taxon>Wallemiomycetes</taxon>
        <taxon>Wallemiales</taxon>
        <taxon>Wallemiaceae</taxon>
        <taxon>Wallemia</taxon>
    </lineage>
</organism>
<dbReference type="PANTHER" id="PTHR19957">
    <property type="entry name" value="SYNTAXIN"/>
    <property type="match status" value="1"/>
</dbReference>
<dbReference type="SMART" id="SM00397">
    <property type="entry name" value="t_SNARE"/>
    <property type="match status" value="1"/>
</dbReference>
<keyword evidence="8" id="KW-0040">ANK repeat</keyword>
<feature type="region of interest" description="Disordered" evidence="10">
    <location>
        <begin position="745"/>
        <end position="858"/>
    </location>
</feature>
<dbReference type="PROSITE" id="PS50297">
    <property type="entry name" value="ANK_REP_REGION"/>
    <property type="match status" value="1"/>
</dbReference>
<keyword evidence="9" id="KW-0479">Metal-binding</keyword>
<feature type="compositionally biased region" description="Polar residues" evidence="10">
    <location>
        <begin position="777"/>
        <end position="794"/>
    </location>
</feature>
<keyword evidence="14" id="KW-1185">Reference proteome</keyword>
<evidence type="ECO:0000259" key="11">
    <source>
        <dbReference type="PROSITE" id="PS50103"/>
    </source>
</evidence>
<comment type="similarity">
    <text evidence="2">Belongs to the syntaxin family.</text>
</comment>
<dbReference type="GO" id="GO:0006888">
    <property type="term" value="P:endoplasmic reticulum to Golgi vesicle-mediated transport"/>
    <property type="evidence" value="ECO:0007669"/>
    <property type="project" value="TreeGrafter"/>
</dbReference>
<dbReference type="OrthoDB" id="421009at2759"/>
<accession>A0A4T0FPY0</accession>
<evidence type="ECO:0000256" key="8">
    <source>
        <dbReference type="PROSITE-ProRule" id="PRU00023"/>
    </source>
</evidence>
<dbReference type="CDD" id="cd15844">
    <property type="entry name" value="SNARE_syntaxin5"/>
    <property type="match status" value="1"/>
</dbReference>
<dbReference type="InterPro" id="IPR006012">
    <property type="entry name" value="Syntaxin/epimorphin_CS"/>
</dbReference>
<feature type="compositionally biased region" description="Polar residues" evidence="10">
    <location>
        <begin position="292"/>
        <end position="302"/>
    </location>
</feature>
<keyword evidence="4" id="KW-0812">Transmembrane</keyword>
<keyword evidence="3" id="KW-0813">Transport</keyword>
<evidence type="ECO:0000256" key="9">
    <source>
        <dbReference type="PROSITE-ProRule" id="PRU00723"/>
    </source>
</evidence>
<dbReference type="PROSITE" id="PS50103">
    <property type="entry name" value="ZF_C3H1"/>
    <property type="match status" value="2"/>
</dbReference>
<dbReference type="InterPro" id="IPR000727">
    <property type="entry name" value="T_SNARE_dom"/>
</dbReference>
<keyword evidence="9" id="KW-0863">Zinc-finger</keyword>
<dbReference type="GO" id="GO:0008270">
    <property type="term" value="F:zinc ion binding"/>
    <property type="evidence" value="ECO:0007669"/>
    <property type="project" value="UniProtKB-KW"/>
</dbReference>
<feature type="domain" description="C3H1-type" evidence="11">
    <location>
        <begin position="562"/>
        <end position="586"/>
    </location>
</feature>
<feature type="domain" description="C3H1-type" evidence="11">
    <location>
        <begin position="713"/>
        <end position="740"/>
    </location>
</feature>
<dbReference type="SMART" id="SM00356">
    <property type="entry name" value="ZnF_C3H1"/>
    <property type="match status" value="2"/>
</dbReference>
<dbReference type="SUPFAM" id="SSF47661">
    <property type="entry name" value="t-snare proteins"/>
    <property type="match status" value="1"/>
</dbReference>
<evidence type="ECO:0000256" key="2">
    <source>
        <dbReference type="ARBA" id="ARBA00009063"/>
    </source>
</evidence>
<feature type="compositionally biased region" description="Low complexity" evidence="10">
    <location>
        <begin position="282"/>
        <end position="291"/>
    </location>
</feature>
<evidence type="ECO:0008006" key="15">
    <source>
        <dbReference type="Google" id="ProtNLM"/>
    </source>
</evidence>
<name>A0A4T0FPY0_9BASI</name>
<evidence type="ECO:0000256" key="4">
    <source>
        <dbReference type="ARBA" id="ARBA00022692"/>
    </source>
</evidence>
<dbReference type="Gene3D" id="1.20.58.70">
    <property type="match status" value="1"/>
</dbReference>
<feature type="domain" description="T-SNARE coiled-coil homology" evidence="12">
    <location>
        <begin position="341"/>
        <end position="403"/>
    </location>
</feature>
<dbReference type="GO" id="GO:0010468">
    <property type="term" value="P:regulation of gene expression"/>
    <property type="evidence" value="ECO:0007669"/>
    <property type="project" value="UniProtKB-ARBA"/>
</dbReference>
<dbReference type="InterPro" id="IPR036770">
    <property type="entry name" value="Ankyrin_rpt-contain_sf"/>
</dbReference>
<protein>
    <recommendedName>
        <fullName evidence="15">t-SNARE coiled-coil homology domain-containing protein</fullName>
    </recommendedName>
</protein>
<dbReference type="SUPFAM" id="SSF48403">
    <property type="entry name" value="Ankyrin repeat"/>
    <property type="match status" value="1"/>
</dbReference>
<evidence type="ECO:0000256" key="6">
    <source>
        <dbReference type="ARBA" id="ARBA00023054"/>
    </source>
</evidence>
<dbReference type="GO" id="GO:0005484">
    <property type="term" value="F:SNAP receptor activity"/>
    <property type="evidence" value="ECO:0007669"/>
    <property type="project" value="InterPro"/>
</dbReference>
<dbReference type="GO" id="GO:0031201">
    <property type="term" value="C:SNARE complex"/>
    <property type="evidence" value="ECO:0007669"/>
    <property type="project" value="TreeGrafter"/>
</dbReference>
<dbReference type="InterPro" id="IPR000571">
    <property type="entry name" value="Znf_CCCH"/>
</dbReference>
<dbReference type="PROSITE" id="PS00914">
    <property type="entry name" value="SYNTAXIN"/>
    <property type="match status" value="1"/>
</dbReference>
<keyword evidence="9" id="KW-0862">Zinc</keyword>
<feature type="compositionally biased region" description="Low complexity" evidence="10">
    <location>
        <begin position="828"/>
        <end position="844"/>
    </location>
</feature>
<feature type="compositionally biased region" description="Polar residues" evidence="10">
    <location>
        <begin position="846"/>
        <end position="858"/>
    </location>
</feature>